<evidence type="ECO:0000313" key="1">
    <source>
        <dbReference type="EMBL" id="PIA50650.1"/>
    </source>
</evidence>
<proteinExistence type="predicted"/>
<reference evidence="1 2" key="1">
    <citation type="submission" date="2017-09" db="EMBL/GenBank/DDBJ databases">
        <title>WGS assembly of Aquilegia coerulea Goldsmith.</title>
        <authorList>
            <person name="Hodges S."/>
            <person name="Kramer E."/>
            <person name="Nordborg M."/>
            <person name="Tomkins J."/>
            <person name="Borevitz J."/>
            <person name="Derieg N."/>
            <person name="Yan J."/>
            <person name="Mihaltcheva S."/>
            <person name="Hayes R.D."/>
            <person name="Rokhsar D."/>
        </authorList>
    </citation>
    <scope>NUCLEOTIDE SEQUENCE [LARGE SCALE GENOMIC DNA]</scope>
    <source>
        <strain evidence="2">cv. Goldsmith</strain>
    </source>
</reference>
<protein>
    <submittedName>
        <fullName evidence="1">Uncharacterized protein</fullName>
    </submittedName>
</protein>
<keyword evidence="2" id="KW-1185">Reference proteome</keyword>
<dbReference type="InParanoid" id="A0A2G5E4J0"/>
<dbReference type="EMBL" id="KZ305029">
    <property type="protein sequence ID" value="PIA50650.1"/>
    <property type="molecule type" value="Genomic_DNA"/>
</dbReference>
<organism evidence="1 2">
    <name type="scientific">Aquilegia coerulea</name>
    <name type="common">Rocky mountain columbine</name>
    <dbReference type="NCBI Taxonomy" id="218851"/>
    <lineage>
        <taxon>Eukaryota</taxon>
        <taxon>Viridiplantae</taxon>
        <taxon>Streptophyta</taxon>
        <taxon>Embryophyta</taxon>
        <taxon>Tracheophyta</taxon>
        <taxon>Spermatophyta</taxon>
        <taxon>Magnoliopsida</taxon>
        <taxon>Ranunculales</taxon>
        <taxon>Ranunculaceae</taxon>
        <taxon>Thalictroideae</taxon>
        <taxon>Aquilegia</taxon>
    </lineage>
</organism>
<evidence type="ECO:0000313" key="2">
    <source>
        <dbReference type="Proteomes" id="UP000230069"/>
    </source>
</evidence>
<name>A0A2G5E4J0_AQUCA</name>
<dbReference type="Proteomes" id="UP000230069">
    <property type="component" value="Unassembled WGS sequence"/>
</dbReference>
<sequence>MAPIQRRRNSDFLKSSNSQCKAPFYKYLRCWQYFQNRLTNNILIIYSSPCMTSRANSINLNSSMNKLSIHSMEVPSTNNLIFISWCMKSKTR</sequence>
<dbReference type="AlphaFoldDB" id="A0A2G5E4J0"/>
<accession>A0A2G5E4J0</accession>
<gene>
    <name evidence="1" type="ORF">AQUCO_01200100v1</name>
</gene>